<dbReference type="InterPro" id="IPR052713">
    <property type="entry name" value="FeoA"/>
</dbReference>
<dbReference type="KEGG" id="rsq:Rsph17025_3854"/>
<dbReference type="Gene3D" id="2.30.30.90">
    <property type="match status" value="1"/>
</dbReference>
<gene>
    <name evidence="3" type="ordered locus">Rsph17025_3854</name>
</gene>
<evidence type="ECO:0000256" key="1">
    <source>
        <dbReference type="ARBA" id="ARBA00023004"/>
    </source>
</evidence>
<accession>A4WZ95</accession>
<dbReference type="SMART" id="SM00899">
    <property type="entry name" value="FeoA"/>
    <property type="match status" value="1"/>
</dbReference>
<dbReference type="InterPro" id="IPR007167">
    <property type="entry name" value="Fe-transptr_FeoA-like"/>
</dbReference>
<geneLocation type="plasmid" evidence="3">
    <name>pRSPA01</name>
</geneLocation>
<keyword evidence="1" id="KW-0408">Iron</keyword>
<organism evidence="3">
    <name type="scientific">Cereibacter sphaeroides (strain ATCC 17025 / ATH 2.4.3)</name>
    <name type="common">Rhodobacter sphaeroides</name>
    <dbReference type="NCBI Taxonomy" id="349102"/>
    <lineage>
        <taxon>Bacteria</taxon>
        <taxon>Pseudomonadati</taxon>
        <taxon>Pseudomonadota</taxon>
        <taxon>Alphaproteobacteria</taxon>
        <taxon>Rhodobacterales</taxon>
        <taxon>Paracoccaceae</taxon>
        <taxon>Cereibacter</taxon>
    </lineage>
</organism>
<dbReference type="InterPro" id="IPR038157">
    <property type="entry name" value="FeoA_core_dom"/>
</dbReference>
<dbReference type="AlphaFoldDB" id="A4WZ95"/>
<dbReference type="InterPro" id="IPR008988">
    <property type="entry name" value="Transcriptional_repressor_C"/>
</dbReference>
<dbReference type="Pfam" id="PF04023">
    <property type="entry name" value="FeoA"/>
    <property type="match status" value="1"/>
</dbReference>
<protein>
    <submittedName>
        <fullName evidence="3">Fe2+ transport system protein B-like protein</fullName>
    </submittedName>
</protein>
<dbReference type="GO" id="GO:0046914">
    <property type="term" value="F:transition metal ion binding"/>
    <property type="evidence" value="ECO:0007669"/>
    <property type="project" value="InterPro"/>
</dbReference>
<keyword evidence="3" id="KW-0614">Plasmid</keyword>
<proteinExistence type="predicted"/>
<dbReference type="EMBL" id="CP000662">
    <property type="protein sequence ID" value="ABP72709.1"/>
    <property type="molecule type" value="Genomic_DNA"/>
</dbReference>
<dbReference type="PANTHER" id="PTHR42954:SF2">
    <property type="entry name" value="FE(2+) TRANSPORT PROTEIN A"/>
    <property type="match status" value="1"/>
</dbReference>
<dbReference type="HOGENOM" id="CLU_150646_2_0_5"/>
<evidence type="ECO:0000313" key="3">
    <source>
        <dbReference type="EMBL" id="ABP72709.1"/>
    </source>
</evidence>
<dbReference type="SUPFAM" id="SSF50037">
    <property type="entry name" value="C-terminal domain of transcriptional repressors"/>
    <property type="match status" value="1"/>
</dbReference>
<evidence type="ECO:0000259" key="2">
    <source>
        <dbReference type="SMART" id="SM00899"/>
    </source>
</evidence>
<name>A4WZ95_CERS5</name>
<sequence>MRPVRTRRRDGRRYAAGGWAGGVAKDLRDAGAGVKGVNVSMKLRDMVAGAAGRVSGYAEGGAAYRRKLLSMGLTPGTAFRMVRAAPLGDPVEIELRGFRLSLRKAEAEALLVEEVRP</sequence>
<reference evidence="3" key="1">
    <citation type="submission" date="2007-04" db="EMBL/GenBank/DDBJ databases">
        <title>Complete sequence of plasmid pRSPA01 of Rhodobacter sphaeroides ATCC 17025.</title>
        <authorList>
            <consortium name="US DOE Joint Genome Institute"/>
            <person name="Copeland A."/>
            <person name="Lucas S."/>
            <person name="Lapidus A."/>
            <person name="Barry K."/>
            <person name="Detter J.C."/>
            <person name="Glavina del Rio T."/>
            <person name="Hammon N."/>
            <person name="Israni S."/>
            <person name="Dalin E."/>
            <person name="Tice H."/>
            <person name="Pitluck S."/>
            <person name="Chertkov O."/>
            <person name="Brettin T."/>
            <person name="Bruce D."/>
            <person name="Han C."/>
            <person name="Schmutz J."/>
            <person name="Larimer F."/>
            <person name="Land M."/>
            <person name="Hauser L."/>
            <person name="Kyrpides N."/>
            <person name="Kim E."/>
            <person name="Richardson P."/>
            <person name="Mackenzie C."/>
            <person name="Choudhary M."/>
            <person name="Donohue T.J."/>
            <person name="Kaplan S."/>
        </authorList>
    </citation>
    <scope>NUCLEOTIDE SEQUENCE [LARGE SCALE GENOMIC DNA]</scope>
    <source>
        <strain evidence="3">ATCC 17025</strain>
        <plasmid evidence="3">pRSPA01</plasmid>
    </source>
</reference>
<dbReference type="PANTHER" id="PTHR42954">
    <property type="entry name" value="FE(2+) TRANSPORT PROTEIN A"/>
    <property type="match status" value="1"/>
</dbReference>
<feature type="domain" description="Ferrous iron transporter FeoA-like" evidence="2">
    <location>
        <begin position="41"/>
        <end position="114"/>
    </location>
</feature>